<dbReference type="KEGG" id="phm:PSMK_04720"/>
<evidence type="ECO:0000256" key="1">
    <source>
        <dbReference type="ARBA" id="ARBA00004651"/>
    </source>
</evidence>
<dbReference type="PANTHER" id="PTHR30625">
    <property type="entry name" value="PROTEIN TOLQ"/>
    <property type="match status" value="1"/>
</dbReference>
<sequence length="203" mass="20349">MTVLPEILERGGPVVWPLLGLSVAALTVAVERAIFFAGCGRRAWARNAAAAAQRLRAGDAAGARAAVEGDAGVLAPVVRAAAAAEPAARAAAAAAEARAQAQRLERFLPWLGFVVTAAPMLGILGTVLGIIASFDALATTAGPAADPRAVGGGIGQALLSTAIGLVVTLATLPAWIWLRGRADRLLDRLEDVLAAAGGTPPAA</sequence>
<feature type="domain" description="MotA/TolQ/ExbB proton channel" evidence="10">
    <location>
        <begin position="82"/>
        <end position="190"/>
    </location>
</feature>
<evidence type="ECO:0000256" key="8">
    <source>
        <dbReference type="RuleBase" id="RU004057"/>
    </source>
</evidence>
<accession>I0IBJ3</accession>
<feature type="transmembrane region" description="Helical" evidence="9">
    <location>
        <begin position="107"/>
        <end position="134"/>
    </location>
</feature>
<keyword evidence="12" id="KW-1185">Reference proteome</keyword>
<keyword evidence="3" id="KW-1003">Cell membrane</keyword>
<evidence type="ECO:0000313" key="12">
    <source>
        <dbReference type="Proteomes" id="UP000007881"/>
    </source>
</evidence>
<name>I0IBJ3_PHYMF</name>
<keyword evidence="6 9" id="KW-1133">Transmembrane helix</keyword>
<evidence type="ECO:0000256" key="7">
    <source>
        <dbReference type="ARBA" id="ARBA00023136"/>
    </source>
</evidence>
<dbReference type="HOGENOM" id="CLU_053325_4_5_0"/>
<evidence type="ECO:0000256" key="2">
    <source>
        <dbReference type="ARBA" id="ARBA00022448"/>
    </source>
</evidence>
<evidence type="ECO:0000313" key="11">
    <source>
        <dbReference type="EMBL" id="BAM02631.1"/>
    </source>
</evidence>
<dbReference type="PANTHER" id="PTHR30625:SF15">
    <property type="entry name" value="BIOPOLYMER TRANSPORT PROTEIN EXBB"/>
    <property type="match status" value="1"/>
</dbReference>
<dbReference type="STRING" id="1142394.PSMK_04720"/>
<keyword evidence="2 8" id="KW-0813">Transport</keyword>
<dbReference type="InterPro" id="IPR002898">
    <property type="entry name" value="MotA_ExbB_proton_chnl"/>
</dbReference>
<feature type="transmembrane region" description="Helical" evidence="9">
    <location>
        <begin position="154"/>
        <end position="178"/>
    </location>
</feature>
<dbReference type="RefSeq" id="WP_014435851.1">
    <property type="nucleotide sequence ID" value="NC_017080.1"/>
</dbReference>
<dbReference type="InterPro" id="IPR050790">
    <property type="entry name" value="ExbB/TolQ_transport"/>
</dbReference>
<proteinExistence type="inferred from homology"/>
<dbReference type="EMBL" id="AP012338">
    <property type="protein sequence ID" value="BAM02631.1"/>
    <property type="molecule type" value="Genomic_DNA"/>
</dbReference>
<dbReference type="OrthoDB" id="9809716at2"/>
<dbReference type="eggNOG" id="COG0811">
    <property type="taxonomic scope" value="Bacteria"/>
</dbReference>
<evidence type="ECO:0000256" key="3">
    <source>
        <dbReference type="ARBA" id="ARBA00022475"/>
    </source>
</evidence>
<dbReference type="GO" id="GO:0017038">
    <property type="term" value="P:protein import"/>
    <property type="evidence" value="ECO:0007669"/>
    <property type="project" value="TreeGrafter"/>
</dbReference>
<dbReference type="AlphaFoldDB" id="I0IBJ3"/>
<evidence type="ECO:0000256" key="9">
    <source>
        <dbReference type="SAM" id="Phobius"/>
    </source>
</evidence>
<evidence type="ECO:0000256" key="6">
    <source>
        <dbReference type="ARBA" id="ARBA00022989"/>
    </source>
</evidence>
<gene>
    <name evidence="11" type="ordered locus">PSMK_04720</name>
</gene>
<evidence type="ECO:0000256" key="4">
    <source>
        <dbReference type="ARBA" id="ARBA00022692"/>
    </source>
</evidence>
<keyword evidence="5 8" id="KW-0653">Protein transport</keyword>
<evidence type="ECO:0000256" key="5">
    <source>
        <dbReference type="ARBA" id="ARBA00022927"/>
    </source>
</evidence>
<evidence type="ECO:0000259" key="10">
    <source>
        <dbReference type="Pfam" id="PF01618"/>
    </source>
</evidence>
<comment type="subcellular location">
    <subcellularLocation>
        <location evidence="1">Cell membrane</location>
        <topology evidence="1">Multi-pass membrane protein</topology>
    </subcellularLocation>
    <subcellularLocation>
        <location evidence="8">Membrane</location>
        <topology evidence="8">Multi-pass membrane protein</topology>
    </subcellularLocation>
</comment>
<dbReference type="Proteomes" id="UP000007881">
    <property type="component" value="Chromosome"/>
</dbReference>
<keyword evidence="4 9" id="KW-0812">Transmembrane</keyword>
<feature type="transmembrane region" description="Helical" evidence="9">
    <location>
        <begin position="14"/>
        <end position="37"/>
    </location>
</feature>
<comment type="similarity">
    <text evidence="8">Belongs to the exbB/tolQ family.</text>
</comment>
<keyword evidence="7 9" id="KW-0472">Membrane</keyword>
<reference evidence="11 12" key="1">
    <citation type="submission" date="2012-02" db="EMBL/GenBank/DDBJ databases">
        <title>Complete genome sequence of Phycisphaera mikurensis NBRC 102666.</title>
        <authorList>
            <person name="Ankai A."/>
            <person name="Hosoyama A."/>
            <person name="Terui Y."/>
            <person name="Sekine M."/>
            <person name="Fukai R."/>
            <person name="Kato Y."/>
            <person name="Nakamura S."/>
            <person name="Yamada-Narita S."/>
            <person name="Kawakoshi A."/>
            <person name="Fukunaga Y."/>
            <person name="Yamazaki S."/>
            <person name="Fujita N."/>
        </authorList>
    </citation>
    <scope>NUCLEOTIDE SEQUENCE [LARGE SCALE GENOMIC DNA]</scope>
    <source>
        <strain evidence="12">NBRC 102666 / KCTC 22515 / FYK2301M01</strain>
    </source>
</reference>
<organism evidence="11 12">
    <name type="scientific">Phycisphaera mikurensis (strain NBRC 102666 / KCTC 22515 / FYK2301M01)</name>
    <dbReference type="NCBI Taxonomy" id="1142394"/>
    <lineage>
        <taxon>Bacteria</taxon>
        <taxon>Pseudomonadati</taxon>
        <taxon>Planctomycetota</taxon>
        <taxon>Phycisphaerae</taxon>
        <taxon>Phycisphaerales</taxon>
        <taxon>Phycisphaeraceae</taxon>
        <taxon>Phycisphaera</taxon>
    </lineage>
</organism>
<dbReference type="Pfam" id="PF01618">
    <property type="entry name" value="MotA_ExbB"/>
    <property type="match status" value="1"/>
</dbReference>
<protein>
    <submittedName>
        <fullName evidence="11">MotA/TolQ/ExbB family protein</fullName>
    </submittedName>
</protein>
<dbReference type="GO" id="GO:0005886">
    <property type="term" value="C:plasma membrane"/>
    <property type="evidence" value="ECO:0007669"/>
    <property type="project" value="UniProtKB-SubCell"/>
</dbReference>